<feature type="compositionally biased region" description="Basic and acidic residues" evidence="1">
    <location>
        <begin position="572"/>
        <end position="602"/>
    </location>
</feature>
<dbReference type="PANTHER" id="PTHR21556">
    <property type="entry name" value="TRESLIN"/>
    <property type="match status" value="1"/>
</dbReference>
<organism evidence="2 3">
    <name type="scientific">Oryza meyeriana var. granulata</name>
    <dbReference type="NCBI Taxonomy" id="110450"/>
    <lineage>
        <taxon>Eukaryota</taxon>
        <taxon>Viridiplantae</taxon>
        <taxon>Streptophyta</taxon>
        <taxon>Embryophyta</taxon>
        <taxon>Tracheophyta</taxon>
        <taxon>Spermatophyta</taxon>
        <taxon>Magnoliopsida</taxon>
        <taxon>Liliopsida</taxon>
        <taxon>Poales</taxon>
        <taxon>Poaceae</taxon>
        <taxon>BOP clade</taxon>
        <taxon>Oryzoideae</taxon>
        <taxon>Oryzeae</taxon>
        <taxon>Oryzinae</taxon>
        <taxon>Oryza</taxon>
        <taxon>Oryza meyeriana</taxon>
    </lineage>
</organism>
<dbReference type="Proteomes" id="UP000479710">
    <property type="component" value="Unassembled WGS sequence"/>
</dbReference>
<feature type="region of interest" description="Disordered" evidence="1">
    <location>
        <begin position="620"/>
        <end position="641"/>
    </location>
</feature>
<comment type="caution">
    <text evidence="2">The sequence shown here is derived from an EMBL/GenBank/DDBJ whole genome shotgun (WGS) entry which is preliminary data.</text>
</comment>
<gene>
    <name evidence="2" type="ORF">E2562_016350</name>
</gene>
<dbReference type="InterPro" id="IPR026153">
    <property type="entry name" value="Treslin"/>
</dbReference>
<dbReference type="GO" id="GO:0003682">
    <property type="term" value="F:chromatin binding"/>
    <property type="evidence" value="ECO:0007669"/>
    <property type="project" value="TreeGrafter"/>
</dbReference>
<dbReference type="GO" id="GO:0030174">
    <property type="term" value="P:regulation of DNA-templated DNA replication initiation"/>
    <property type="evidence" value="ECO:0007669"/>
    <property type="project" value="TreeGrafter"/>
</dbReference>
<evidence type="ECO:0008006" key="4">
    <source>
        <dbReference type="Google" id="ProtNLM"/>
    </source>
</evidence>
<dbReference type="EMBL" id="SPHZ02000005">
    <property type="protein sequence ID" value="KAF0917051.1"/>
    <property type="molecule type" value="Genomic_DNA"/>
</dbReference>
<dbReference type="GO" id="GO:0033314">
    <property type="term" value="P:mitotic DNA replication checkpoint signaling"/>
    <property type="evidence" value="ECO:0007669"/>
    <property type="project" value="InterPro"/>
</dbReference>
<dbReference type="PANTHER" id="PTHR21556:SF2">
    <property type="entry name" value="TRESLIN"/>
    <property type="match status" value="1"/>
</dbReference>
<dbReference type="GO" id="GO:0007095">
    <property type="term" value="P:mitotic G2 DNA damage checkpoint signaling"/>
    <property type="evidence" value="ECO:0007669"/>
    <property type="project" value="TreeGrafter"/>
</dbReference>
<sequence>MTRPAVLPAATSLLSASGSPASLSAARLFFSSLSPILSSSLLPRPLPAVPTPLSFHLHPETLASLAPLRRLALPAWTHPRVAPSSSIAKSILQLEYDYPWDADPQHGRRRRVFEQTPNLVVLFTAAAEFEEFGGESNFGERFREIFRPVRDRLASRGVHVCWVAAGACGEGVGRAVTELGWWFTTADAVALGSAVAKPGLVWGGLGLGGEGGEGGRRGEVVLEVADVERKPLVCKGCEVEVIGSTPWLLVSGSVFKIHVKAVCEVGSWEQLMVGDGDVALVRGWFWEAGKSDGEEAVDKEFFPQQILELVLGNEKDKLGRGKPIWQLILKPVDDETSEFSSMEDLEAFLGSVPHKIEQSLCSEDAHLGNLAGRLVGLSVHAQMIKHGKISVRYSGHGEVEDVSDGKIACEASSILLRKPKELVAKYKDSNSACATSQETPKYSTIYKIREHELQILLRMEIMKSELGPGIEEGTKQKMIKEICSLLHFIDINLQGDSFQSNNILEFAEKTIKIRYIESMEDVIKKIYNEMEFDLFHDEVECSDSLPSSSNHEVDGSNSHGSHHRSNSAPHLPRRDHSSGGSSSRHEERLARAEERRNRERRLSSFTSWVPDLRRVWALKHPGKEPAAAPPSRQASKRRKRRRAACIDMVCETPMTAAGKRPQLQGSGDAGSLATVSKALFHDDETADISSSSV</sequence>
<reference evidence="2 3" key="1">
    <citation type="submission" date="2019-11" db="EMBL/GenBank/DDBJ databases">
        <title>Whole genome sequence of Oryza granulata.</title>
        <authorList>
            <person name="Li W."/>
        </authorList>
    </citation>
    <scope>NUCLEOTIDE SEQUENCE [LARGE SCALE GENOMIC DNA]</scope>
    <source>
        <strain evidence="3">cv. Menghai</strain>
        <tissue evidence="2">Leaf</tissue>
    </source>
</reference>
<dbReference type="AlphaFoldDB" id="A0A6G1DXB9"/>
<keyword evidence="3" id="KW-1185">Reference proteome</keyword>
<proteinExistence type="predicted"/>
<evidence type="ECO:0000313" key="2">
    <source>
        <dbReference type="EMBL" id="KAF0917051.1"/>
    </source>
</evidence>
<evidence type="ECO:0000256" key="1">
    <source>
        <dbReference type="SAM" id="MobiDB-lite"/>
    </source>
</evidence>
<protein>
    <recommendedName>
        <fullName evidence="4">Treslin N-terminal domain-containing protein</fullName>
    </recommendedName>
</protein>
<feature type="region of interest" description="Disordered" evidence="1">
    <location>
        <begin position="543"/>
        <end position="602"/>
    </location>
</feature>
<name>A0A6G1DXB9_9ORYZ</name>
<evidence type="ECO:0000313" key="3">
    <source>
        <dbReference type="Proteomes" id="UP000479710"/>
    </source>
</evidence>
<accession>A0A6G1DXB9</accession>
<dbReference type="GO" id="GO:0010212">
    <property type="term" value="P:response to ionizing radiation"/>
    <property type="evidence" value="ECO:0007669"/>
    <property type="project" value="InterPro"/>
</dbReference>
<dbReference type="GO" id="GO:0005634">
    <property type="term" value="C:nucleus"/>
    <property type="evidence" value="ECO:0007669"/>
    <property type="project" value="InterPro"/>
</dbReference>
<dbReference type="OrthoDB" id="1913152at2759"/>
<dbReference type="GO" id="GO:0006260">
    <property type="term" value="P:DNA replication"/>
    <property type="evidence" value="ECO:0007669"/>
    <property type="project" value="InterPro"/>
</dbReference>